<dbReference type="Proteomes" id="UP000641741">
    <property type="component" value="Unassembled WGS sequence"/>
</dbReference>
<dbReference type="PANTHER" id="PTHR34216:SF3">
    <property type="entry name" value="POLY-BETA-1,6-N-ACETYL-D-GLUCOSAMINE N-DEACETYLASE"/>
    <property type="match status" value="1"/>
</dbReference>
<dbReference type="SUPFAM" id="SSF88713">
    <property type="entry name" value="Glycoside hydrolase/deacetylase"/>
    <property type="match status" value="1"/>
</dbReference>
<keyword evidence="2 3" id="KW-0732">Signal</keyword>
<proteinExistence type="predicted"/>
<evidence type="ECO:0000256" key="3">
    <source>
        <dbReference type="SAM" id="SignalP"/>
    </source>
</evidence>
<dbReference type="InterPro" id="IPR012854">
    <property type="entry name" value="Cu_amine_oxidase-like_N"/>
</dbReference>
<dbReference type="PANTHER" id="PTHR34216">
    <property type="match status" value="1"/>
</dbReference>
<feature type="signal peptide" evidence="3">
    <location>
        <begin position="1"/>
        <end position="26"/>
    </location>
</feature>
<dbReference type="CDD" id="cd10918">
    <property type="entry name" value="CE4_NodB_like_5s_6s"/>
    <property type="match status" value="1"/>
</dbReference>
<name>A0ABR7GNW1_9FIRM</name>
<dbReference type="Gene3D" id="3.20.20.370">
    <property type="entry name" value="Glycoside hydrolase/deacetylase"/>
    <property type="match status" value="1"/>
</dbReference>
<dbReference type="Pfam" id="PF01522">
    <property type="entry name" value="Polysacc_deac_1"/>
    <property type="match status" value="1"/>
</dbReference>
<accession>A0ABR7GNW1</accession>
<gene>
    <name evidence="5" type="ORF">H8S02_08610</name>
</gene>
<feature type="chain" id="PRO_5046500685" evidence="3">
    <location>
        <begin position="27"/>
        <end position="413"/>
    </location>
</feature>
<evidence type="ECO:0000256" key="2">
    <source>
        <dbReference type="ARBA" id="ARBA00022729"/>
    </source>
</evidence>
<evidence type="ECO:0000256" key="1">
    <source>
        <dbReference type="ARBA" id="ARBA00004613"/>
    </source>
</evidence>
<organism evidence="5 6">
    <name type="scientific">Agathobaculum hominis</name>
    <dbReference type="NCBI Taxonomy" id="2763014"/>
    <lineage>
        <taxon>Bacteria</taxon>
        <taxon>Bacillati</taxon>
        <taxon>Bacillota</taxon>
        <taxon>Clostridia</taxon>
        <taxon>Eubacteriales</taxon>
        <taxon>Butyricicoccaceae</taxon>
        <taxon>Agathobaculum</taxon>
    </lineage>
</organism>
<comment type="subcellular location">
    <subcellularLocation>
        <location evidence="1">Secreted</location>
    </subcellularLocation>
</comment>
<dbReference type="InterPro" id="IPR051398">
    <property type="entry name" value="Polysacch_Deacetylase"/>
</dbReference>
<comment type="caution">
    <text evidence="5">The sequence shown here is derived from an EMBL/GenBank/DDBJ whole genome shotgun (WGS) entry which is preliminary data.</text>
</comment>
<evidence type="ECO:0000313" key="6">
    <source>
        <dbReference type="Proteomes" id="UP000641741"/>
    </source>
</evidence>
<sequence>MNQFFQRSIAAAAAVLALTAGLAAGAAETQSSSMPILMYHDLTQDPNKISSMTITDERFRLDMEFLESFGYTPLFPSEVEEIGEGKRSLPARPVMITFDDGYLSNYTIAAPILQQTGMKATVALIASHIKDADDTDTSRHSLNWDEVKSMYDSGLFRFGSHTYDLHNPKYGGANAPDGINGIMREKGESQSQYTERVGNDLAQSISLIKQHTGQTTVNYFSYPYGAYDRWMQPILEKNGIKISTLTNAGMARPTYGLYNLPRYGIRMDRTVPMVLRQRATAAPTTVTVSLNGKKTTLQAYSIGDENYVRVRDAALLLSGCEWDYAVGWSEEKQQVTLSPREQYTPIGTENKVLSPQKRTVQSVTEPTIVEGQSHMIAAFCIDNYNYYRLRSLASVCGFDVDWDEANQTVKIVA</sequence>
<evidence type="ECO:0000313" key="5">
    <source>
        <dbReference type="EMBL" id="MBC5696006.1"/>
    </source>
</evidence>
<evidence type="ECO:0000259" key="4">
    <source>
        <dbReference type="PROSITE" id="PS51677"/>
    </source>
</evidence>
<protein>
    <submittedName>
        <fullName evidence="5">Polysaccharide deacetylase family protein</fullName>
    </submittedName>
</protein>
<reference evidence="5 6" key="1">
    <citation type="submission" date="2020-08" db="EMBL/GenBank/DDBJ databases">
        <title>Genome public.</title>
        <authorList>
            <person name="Liu C."/>
            <person name="Sun Q."/>
        </authorList>
    </citation>
    <scope>NUCLEOTIDE SEQUENCE [LARGE SCALE GENOMIC DNA]</scope>
    <source>
        <strain evidence="5 6">M2</strain>
    </source>
</reference>
<dbReference type="Pfam" id="PF07833">
    <property type="entry name" value="Cu_amine_oxidN1"/>
    <property type="match status" value="1"/>
</dbReference>
<dbReference type="EMBL" id="JACOPK010000007">
    <property type="protein sequence ID" value="MBC5696006.1"/>
    <property type="molecule type" value="Genomic_DNA"/>
</dbReference>
<feature type="domain" description="NodB homology" evidence="4">
    <location>
        <begin position="92"/>
        <end position="261"/>
    </location>
</feature>
<dbReference type="PROSITE" id="PS51677">
    <property type="entry name" value="NODB"/>
    <property type="match status" value="1"/>
</dbReference>
<keyword evidence="6" id="KW-1185">Reference proteome</keyword>
<dbReference type="InterPro" id="IPR011330">
    <property type="entry name" value="Glyco_hydro/deAcase_b/a-brl"/>
</dbReference>
<dbReference type="InterPro" id="IPR002509">
    <property type="entry name" value="NODB_dom"/>
</dbReference>
<dbReference type="RefSeq" id="WP_186970182.1">
    <property type="nucleotide sequence ID" value="NZ_JACOPK010000007.1"/>
</dbReference>